<dbReference type="Proteomes" id="UP000289340">
    <property type="component" value="Chromosome 2"/>
</dbReference>
<feature type="region of interest" description="Disordered" evidence="1">
    <location>
        <begin position="1"/>
        <end position="54"/>
    </location>
</feature>
<name>A0A445LN85_GLYSO</name>
<protein>
    <submittedName>
        <fullName evidence="2">Uncharacterized protein</fullName>
    </submittedName>
</protein>
<accession>A0A445LN85</accession>
<sequence length="109" mass="12291">MPSTMSKKYAHKKTNGGREEARNQTREEGRRNKEEGRKKVTVEGTRGRRNASDVGCTTTPKFWEAFLIFGNLALTELNITGNAVADENFRSFLVKVLPTLTWLGDEELS</sequence>
<evidence type="ECO:0000313" key="3">
    <source>
        <dbReference type="Proteomes" id="UP000289340"/>
    </source>
</evidence>
<reference evidence="2 3" key="1">
    <citation type="submission" date="2018-09" db="EMBL/GenBank/DDBJ databases">
        <title>A high-quality reference genome of wild soybean provides a powerful tool to mine soybean genomes.</title>
        <authorList>
            <person name="Xie M."/>
            <person name="Chung C.Y.L."/>
            <person name="Li M.-W."/>
            <person name="Wong F.-L."/>
            <person name="Chan T.-F."/>
            <person name="Lam H.-M."/>
        </authorList>
    </citation>
    <scope>NUCLEOTIDE SEQUENCE [LARGE SCALE GENOMIC DNA]</scope>
    <source>
        <strain evidence="3">cv. W05</strain>
        <tissue evidence="2">Hypocotyl of etiolated seedlings</tissue>
    </source>
</reference>
<evidence type="ECO:0000256" key="1">
    <source>
        <dbReference type="SAM" id="MobiDB-lite"/>
    </source>
</evidence>
<comment type="caution">
    <text evidence="2">The sequence shown here is derived from an EMBL/GenBank/DDBJ whole genome shotgun (WGS) entry which is preliminary data.</text>
</comment>
<proteinExistence type="predicted"/>
<evidence type="ECO:0000313" key="2">
    <source>
        <dbReference type="EMBL" id="RZC24635.1"/>
    </source>
</evidence>
<feature type="compositionally biased region" description="Basic and acidic residues" evidence="1">
    <location>
        <begin position="16"/>
        <end position="41"/>
    </location>
</feature>
<dbReference type="EMBL" id="QZWG01000002">
    <property type="protein sequence ID" value="RZC24635.1"/>
    <property type="molecule type" value="Genomic_DNA"/>
</dbReference>
<organism evidence="2 3">
    <name type="scientific">Glycine soja</name>
    <name type="common">Wild soybean</name>
    <dbReference type="NCBI Taxonomy" id="3848"/>
    <lineage>
        <taxon>Eukaryota</taxon>
        <taxon>Viridiplantae</taxon>
        <taxon>Streptophyta</taxon>
        <taxon>Embryophyta</taxon>
        <taxon>Tracheophyta</taxon>
        <taxon>Spermatophyta</taxon>
        <taxon>Magnoliopsida</taxon>
        <taxon>eudicotyledons</taxon>
        <taxon>Gunneridae</taxon>
        <taxon>Pentapetalae</taxon>
        <taxon>rosids</taxon>
        <taxon>fabids</taxon>
        <taxon>Fabales</taxon>
        <taxon>Fabaceae</taxon>
        <taxon>Papilionoideae</taxon>
        <taxon>50 kb inversion clade</taxon>
        <taxon>NPAAA clade</taxon>
        <taxon>indigoferoid/millettioid clade</taxon>
        <taxon>Phaseoleae</taxon>
        <taxon>Glycine</taxon>
        <taxon>Glycine subgen. Soja</taxon>
    </lineage>
</organism>
<keyword evidence="3" id="KW-1185">Reference proteome</keyword>
<dbReference type="AlphaFoldDB" id="A0A445LN85"/>
<gene>
    <name evidence="2" type="ORF">D0Y65_003711</name>
</gene>